<feature type="transmembrane region" description="Helical" evidence="4">
    <location>
        <begin position="205"/>
        <end position="225"/>
    </location>
</feature>
<feature type="transmembrane region" description="Helical" evidence="4">
    <location>
        <begin position="371"/>
        <end position="392"/>
    </location>
</feature>
<keyword evidence="1" id="KW-0479">Metal-binding</keyword>
<feature type="transmembrane region" description="Helical" evidence="4">
    <location>
        <begin position="167"/>
        <end position="193"/>
    </location>
</feature>
<feature type="transmembrane region" description="Helical" evidence="4">
    <location>
        <begin position="299"/>
        <end position="321"/>
    </location>
</feature>
<keyword evidence="4" id="KW-1133">Transmembrane helix</keyword>
<feature type="transmembrane region" description="Helical" evidence="4">
    <location>
        <begin position="100"/>
        <end position="121"/>
    </location>
</feature>
<feature type="domain" description="Plastocyanin-like" evidence="5">
    <location>
        <begin position="598"/>
        <end position="705"/>
    </location>
</feature>
<dbReference type="PANTHER" id="PTHR11709:SF394">
    <property type="entry name" value="FI03373P-RELATED"/>
    <property type="match status" value="1"/>
</dbReference>
<keyword evidence="7" id="KW-1185">Reference proteome</keyword>
<evidence type="ECO:0000256" key="2">
    <source>
        <dbReference type="ARBA" id="ARBA00023002"/>
    </source>
</evidence>
<feature type="transmembrane region" description="Helical" evidence="4">
    <location>
        <begin position="12"/>
        <end position="29"/>
    </location>
</feature>
<feature type="transmembrane region" description="Helical" evidence="4">
    <location>
        <begin position="231"/>
        <end position="251"/>
    </location>
</feature>
<dbReference type="CDD" id="cd11020">
    <property type="entry name" value="CuRO_1_CuNIR"/>
    <property type="match status" value="1"/>
</dbReference>
<sequence length="862" mass="90811">MRRGRSWRDYAVVAWFVAAVAVAIAHRWIPESTWLLVHLVALGAITHSIMVWSAHFSSALLKSRADDATRRLTDIRLGALGVGSLLVLVGVPTAVWPMVVVGACIVSVAVGWHAAVLVHDLRRALPGRFRICVRYYVAAALCLPVGAGFGATLAFGLDDAWHARFLVAHTMVMLLGWVGLTVVGTLVTFWPTVLRTRMDDRAEALARQALPILLVALGVIVAGSLVGLRVVAAVGILGYAAGLVWFGRCLVAPARRQPPREFASASIGAGALWACVALLMTAWHVAFSDDLQLADGYPLLAAVWVVGFLLHLLTGALSYLIPSVLGGGPRVVRAGAAWFDRWATARLVITNGGLLLWLLPLTSWARVTVSVVVLAAFAVFIPLLIAGTRASVAERRRAARGEPATGPTERPAALTGNGLIAGIAALSLALTLGFGLDPQAVGGTTTSAQVPATGRIVEVDVTAHDMQFTPSSVEVNAGDRLVIHLTNTDPTNVHDLSIAGQRTPRLAEGETADLDLGVIGASEQGWCTVVGHRQMGMTFDIVVNGTTAIASATPDDHATMDHGATADDGATIGSVVDPTAPALGDGDVHRYEFRVTEVPLEVAPGLWQTRWTFNGNGVGPVLRGRVGDTFEITLINDGSMGHSIDFHAGDIAPDDPMRTIAPGESLVYTFTANRAGVWMYHCSTAPMSSHISAGMHGAVIIEPEEGLADVDREYVVVQSEVYGQLADSADGATEVDAAAVATGDPARVVFNGIANQYDQEPFVAKVGETVRFFVLDAGPSRAMSFHIVGGQFDTVYREGAYLLRDGTDAFGTTGGGGQALALQPAEGGFVELTFTEAGHYPVVSHVMIDAERGAHGVVEVTG</sequence>
<keyword evidence="2" id="KW-0560">Oxidoreductase</keyword>
<dbReference type="Pfam" id="PF07732">
    <property type="entry name" value="Cu-oxidase_3"/>
    <property type="match status" value="1"/>
</dbReference>
<evidence type="ECO:0000256" key="3">
    <source>
        <dbReference type="ARBA" id="ARBA00023008"/>
    </source>
</evidence>
<reference evidence="6 7" key="1">
    <citation type="submission" date="2021-07" db="EMBL/GenBank/DDBJ databases">
        <title>complete genome sequencing of Tessaracoccus sp.J1M15.</title>
        <authorList>
            <person name="Bae J.-W."/>
            <person name="Kim D.-y."/>
        </authorList>
    </citation>
    <scope>NUCLEOTIDE SEQUENCE [LARGE SCALE GENOMIC DNA]</scope>
    <source>
        <strain evidence="6 7">J1M15</strain>
    </source>
</reference>
<feature type="transmembrane region" description="Helical" evidence="4">
    <location>
        <begin position="75"/>
        <end position="94"/>
    </location>
</feature>
<feature type="transmembrane region" description="Helical" evidence="4">
    <location>
        <begin position="35"/>
        <end position="54"/>
    </location>
</feature>
<dbReference type="InterPro" id="IPR011707">
    <property type="entry name" value="Cu-oxidase-like_N"/>
</dbReference>
<name>A0ABX8SK93_9ACTN</name>
<keyword evidence="4" id="KW-0812">Transmembrane</keyword>
<feature type="transmembrane region" description="Helical" evidence="4">
    <location>
        <begin position="342"/>
        <end position="359"/>
    </location>
</feature>
<dbReference type="CDD" id="cd04208">
    <property type="entry name" value="CuRO_2_CuNIR"/>
    <property type="match status" value="1"/>
</dbReference>
<organism evidence="6 7">
    <name type="scientific">Tessaracoccus palaemonis</name>
    <dbReference type="NCBI Taxonomy" id="2829499"/>
    <lineage>
        <taxon>Bacteria</taxon>
        <taxon>Bacillati</taxon>
        <taxon>Actinomycetota</taxon>
        <taxon>Actinomycetes</taxon>
        <taxon>Propionibacteriales</taxon>
        <taxon>Propionibacteriaceae</taxon>
        <taxon>Tessaracoccus</taxon>
    </lineage>
</organism>
<feature type="transmembrane region" description="Helical" evidence="4">
    <location>
        <begin position="413"/>
        <end position="436"/>
    </location>
</feature>
<evidence type="ECO:0000313" key="6">
    <source>
        <dbReference type="EMBL" id="QXT63399.1"/>
    </source>
</evidence>
<proteinExistence type="predicted"/>
<dbReference type="EMBL" id="CP079216">
    <property type="protein sequence ID" value="QXT63399.1"/>
    <property type="molecule type" value="Genomic_DNA"/>
</dbReference>
<dbReference type="InterPro" id="IPR045087">
    <property type="entry name" value="Cu-oxidase_fam"/>
</dbReference>
<feature type="transmembrane region" description="Helical" evidence="4">
    <location>
        <begin position="133"/>
        <end position="155"/>
    </location>
</feature>
<keyword evidence="3" id="KW-0186">Copper</keyword>
<accession>A0ABX8SK93</accession>
<dbReference type="PANTHER" id="PTHR11709">
    <property type="entry name" value="MULTI-COPPER OXIDASE"/>
    <property type="match status" value="1"/>
</dbReference>
<dbReference type="RefSeq" id="WP_219083271.1">
    <property type="nucleotide sequence ID" value="NZ_CP079216.1"/>
</dbReference>
<evidence type="ECO:0000259" key="5">
    <source>
        <dbReference type="Pfam" id="PF07732"/>
    </source>
</evidence>
<keyword evidence="4" id="KW-0472">Membrane</keyword>
<evidence type="ECO:0000313" key="7">
    <source>
        <dbReference type="Proteomes" id="UP000824504"/>
    </source>
</evidence>
<gene>
    <name evidence="6" type="ORF">KDB89_02630</name>
</gene>
<evidence type="ECO:0000256" key="1">
    <source>
        <dbReference type="ARBA" id="ARBA00022723"/>
    </source>
</evidence>
<dbReference type="Proteomes" id="UP000824504">
    <property type="component" value="Chromosome"/>
</dbReference>
<feature type="transmembrane region" description="Helical" evidence="4">
    <location>
        <begin position="263"/>
        <end position="287"/>
    </location>
</feature>
<evidence type="ECO:0000256" key="4">
    <source>
        <dbReference type="SAM" id="Phobius"/>
    </source>
</evidence>
<protein>
    <submittedName>
        <fullName evidence="6">Multicopper oxidase domain-containing protein</fullName>
    </submittedName>
</protein>